<dbReference type="Pfam" id="PF03227">
    <property type="entry name" value="GILT"/>
    <property type="match status" value="1"/>
</dbReference>
<protein>
    <submittedName>
        <fullName evidence="7">Gamma-interferon-inducible lysosomal thiol reductase-like Protein</fullName>
    </submittedName>
</protein>
<keyword evidence="8" id="KW-1185">Reference proteome</keyword>
<dbReference type="SUPFAM" id="SSF52833">
    <property type="entry name" value="Thioredoxin-like"/>
    <property type="match status" value="1"/>
</dbReference>
<name>D6WCM4_TRICA</name>
<evidence type="ECO:0000313" key="8">
    <source>
        <dbReference type="Proteomes" id="UP000007266"/>
    </source>
</evidence>
<dbReference type="AlphaFoldDB" id="D6WCM4"/>
<evidence type="ECO:0000256" key="3">
    <source>
        <dbReference type="ARBA" id="ARBA00022525"/>
    </source>
</evidence>
<dbReference type="Gene3D" id="3.40.30.10">
    <property type="entry name" value="Glutaredoxin"/>
    <property type="match status" value="1"/>
</dbReference>
<dbReference type="InterPro" id="IPR004911">
    <property type="entry name" value="Interferon-induced_GILT"/>
</dbReference>
<evidence type="ECO:0000256" key="6">
    <source>
        <dbReference type="SAM" id="SignalP"/>
    </source>
</evidence>
<feature type="chain" id="PRO_5003088838" evidence="6">
    <location>
        <begin position="17"/>
        <end position="211"/>
    </location>
</feature>
<reference evidence="7 8" key="2">
    <citation type="journal article" date="2010" name="Nucleic Acids Res.">
        <title>BeetleBase in 2010: revisions to provide comprehensive genomic information for Tribolium castaneum.</title>
        <authorList>
            <person name="Kim H.S."/>
            <person name="Murphy T."/>
            <person name="Xia J."/>
            <person name="Caragea D."/>
            <person name="Park Y."/>
            <person name="Beeman R.W."/>
            <person name="Lorenzen M.D."/>
            <person name="Butcher S."/>
            <person name="Manak J.R."/>
            <person name="Brown S.J."/>
        </authorList>
    </citation>
    <scope>GENOME REANNOTATION</scope>
    <source>
        <strain evidence="7 8">Georgia GA2</strain>
    </source>
</reference>
<reference evidence="7 8" key="1">
    <citation type="journal article" date="2008" name="Nature">
        <title>The genome of the model beetle and pest Tribolium castaneum.</title>
        <authorList>
            <consortium name="Tribolium Genome Sequencing Consortium"/>
            <person name="Richards S."/>
            <person name="Gibbs R.A."/>
            <person name="Weinstock G.M."/>
            <person name="Brown S.J."/>
            <person name="Denell R."/>
            <person name="Beeman R.W."/>
            <person name="Gibbs R."/>
            <person name="Beeman R.W."/>
            <person name="Brown S.J."/>
            <person name="Bucher G."/>
            <person name="Friedrich M."/>
            <person name="Grimmelikhuijzen C.J."/>
            <person name="Klingler M."/>
            <person name="Lorenzen M."/>
            <person name="Richards S."/>
            <person name="Roth S."/>
            <person name="Schroder R."/>
            <person name="Tautz D."/>
            <person name="Zdobnov E.M."/>
            <person name="Muzny D."/>
            <person name="Gibbs R.A."/>
            <person name="Weinstock G.M."/>
            <person name="Attaway T."/>
            <person name="Bell S."/>
            <person name="Buhay C.J."/>
            <person name="Chandrabose M.N."/>
            <person name="Chavez D."/>
            <person name="Clerk-Blankenburg K.P."/>
            <person name="Cree A."/>
            <person name="Dao M."/>
            <person name="Davis C."/>
            <person name="Chacko J."/>
            <person name="Dinh H."/>
            <person name="Dugan-Rocha S."/>
            <person name="Fowler G."/>
            <person name="Garner T.T."/>
            <person name="Garnes J."/>
            <person name="Gnirke A."/>
            <person name="Hawes A."/>
            <person name="Hernandez J."/>
            <person name="Hines S."/>
            <person name="Holder M."/>
            <person name="Hume J."/>
            <person name="Jhangiani S.N."/>
            <person name="Joshi V."/>
            <person name="Khan Z.M."/>
            <person name="Jackson L."/>
            <person name="Kovar C."/>
            <person name="Kowis A."/>
            <person name="Lee S."/>
            <person name="Lewis L.R."/>
            <person name="Margolis J."/>
            <person name="Morgan M."/>
            <person name="Nazareth L.V."/>
            <person name="Nguyen N."/>
            <person name="Okwuonu G."/>
            <person name="Parker D."/>
            <person name="Richards S."/>
            <person name="Ruiz S.J."/>
            <person name="Santibanez J."/>
            <person name="Savard J."/>
            <person name="Scherer S.E."/>
            <person name="Schneider B."/>
            <person name="Sodergren E."/>
            <person name="Tautz D."/>
            <person name="Vattahil S."/>
            <person name="Villasana D."/>
            <person name="White C.S."/>
            <person name="Wright R."/>
            <person name="Park Y."/>
            <person name="Beeman R.W."/>
            <person name="Lord J."/>
            <person name="Oppert B."/>
            <person name="Lorenzen M."/>
            <person name="Brown S."/>
            <person name="Wang L."/>
            <person name="Savard J."/>
            <person name="Tautz D."/>
            <person name="Richards S."/>
            <person name="Weinstock G."/>
            <person name="Gibbs R.A."/>
            <person name="Liu Y."/>
            <person name="Worley K."/>
            <person name="Weinstock G."/>
            <person name="Elsik C.G."/>
            <person name="Reese J.T."/>
            <person name="Elhaik E."/>
            <person name="Landan G."/>
            <person name="Graur D."/>
            <person name="Arensburger P."/>
            <person name="Atkinson P."/>
            <person name="Beeman R.W."/>
            <person name="Beidler J."/>
            <person name="Brown S.J."/>
            <person name="Demuth J.P."/>
            <person name="Drury D.W."/>
            <person name="Du Y.Z."/>
            <person name="Fujiwara H."/>
            <person name="Lorenzen M."/>
            <person name="Maselli V."/>
            <person name="Osanai M."/>
            <person name="Park Y."/>
            <person name="Robertson H.M."/>
            <person name="Tu Z."/>
            <person name="Wang J.J."/>
            <person name="Wang S."/>
            <person name="Richards S."/>
            <person name="Song H."/>
            <person name="Zhang L."/>
            <person name="Sodergren E."/>
            <person name="Werner D."/>
            <person name="Stanke M."/>
            <person name="Morgenstern B."/>
            <person name="Solovyev V."/>
            <person name="Kosarev P."/>
            <person name="Brown G."/>
            <person name="Chen H.C."/>
            <person name="Ermolaeva O."/>
            <person name="Hlavina W."/>
            <person name="Kapustin Y."/>
            <person name="Kiryutin B."/>
            <person name="Kitts P."/>
            <person name="Maglott D."/>
            <person name="Pruitt K."/>
            <person name="Sapojnikov V."/>
            <person name="Souvorov A."/>
            <person name="Mackey A.J."/>
            <person name="Waterhouse R.M."/>
            <person name="Wyder S."/>
            <person name="Zdobnov E.M."/>
            <person name="Zdobnov E.M."/>
            <person name="Wyder S."/>
            <person name="Kriventseva E.V."/>
            <person name="Kadowaki T."/>
            <person name="Bork P."/>
            <person name="Aranda M."/>
            <person name="Bao R."/>
            <person name="Beermann A."/>
            <person name="Berns N."/>
            <person name="Bolognesi R."/>
            <person name="Bonneton F."/>
            <person name="Bopp D."/>
            <person name="Brown S.J."/>
            <person name="Bucher G."/>
            <person name="Butts T."/>
            <person name="Chaumot A."/>
            <person name="Denell R.E."/>
            <person name="Ferrier D.E."/>
            <person name="Friedrich M."/>
            <person name="Gordon C.M."/>
            <person name="Jindra M."/>
            <person name="Klingler M."/>
            <person name="Lan Q."/>
            <person name="Lattorff H.M."/>
            <person name="Laudet V."/>
            <person name="von Levetsow C."/>
            <person name="Liu Z."/>
            <person name="Lutz R."/>
            <person name="Lynch J.A."/>
            <person name="da Fonseca R.N."/>
            <person name="Posnien N."/>
            <person name="Reuter R."/>
            <person name="Roth S."/>
            <person name="Savard J."/>
            <person name="Schinko J.B."/>
            <person name="Schmitt C."/>
            <person name="Schoppmeier M."/>
            <person name="Schroder R."/>
            <person name="Shippy T.D."/>
            <person name="Simonnet F."/>
            <person name="Marques-Souza H."/>
            <person name="Tautz D."/>
            <person name="Tomoyasu Y."/>
            <person name="Trauner J."/>
            <person name="Van der Zee M."/>
            <person name="Vervoort M."/>
            <person name="Wittkopp N."/>
            <person name="Wimmer E.A."/>
            <person name="Yang X."/>
            <person name="Jones A.K."/>
            <person name="Sattelle D.B."/>
            <person name="Ebert P.R."/>
            <person name="Nelson D."/>
            <person name="Scott J.G."/>
            <person name="Beeman R.W."/>
            <person name="Muthukrishnan S."/>
            <person name="Kramer K.J."/>
            <person name="Arakane Y."/>
            <person name="Beeman R.W."/>
            <person name="Zhu Q."/>
            <person name="Hogenkamp D."/>
            <person name="Dixit R."/>
            <person name="Oppert B."/>
            <person name="Jiang H."/>
            <person name="Zou Z."/>
            <person name="Marshall J."/>
            <person name="Elpidina E."/>
            <person name="Vinokurov K."/>
            <person name="Oppert C."/>
            <person name="Zou Z."/>
            <person name="Evans J."/>
            <person name="Lu Z."/>
            <person name="Zhao P."/>
            <person name="Sumathipala N."/>
            <person name="Altincicek B."/>
            <person name="Vilcinskas A."/>
            <person name="Williams M."/>
            <person name="Hultmark D."/>
            <person name="Hetru C."/>
            <person name="Jiang H."/>
            <person name="Grimmelikhuijzen C.J."/>
            <person name="Hauser F."/>
            <person name="Cazzamali G."/>
            <person name="Williamson M."/>
            <person name="Park Y."/>
            <person name="Li B."/>
            <person name="Tanaka Y."/>
            <person name="Predel R."/>
            <person name="Neupert S."/>
            <person name="Schachtner J."/>
            <person name="Verleyen P."/>
            <person name="Raible F."/>
            <person name="Bork P."/>
            <person name="Friedrich M."/>
            <person name="Walden K.K."/>
            <person name="Robertson H.M."/>
            <person name="Angeli S."/>
            <person name="Foret S."/>
            <person name="Bucher G."/>
            <person name="Schuetz S."/>
            <person name="Maleszka R."/>
            <person name="Wimmer E.A."/>
            <person name="Beeman R.W."/>
            <person name="Lorenzen M."/>
            <person name="Tomoyasu Y."/>
            <person name="Miller S.C."/>
            <person name="Grossmann D."/>
            <person name="Bucher G."/>
        </authorList>
    </citation>
    <scope>NUCLEOTIDE SEQUENCE [LARGE SCALE GENOMIC DNA]</scope>
    <source>
        <strain evidence="7 8">Georgia GA2</strain>
    </source>
</reference>
<evidence type="ECO:0000256" key="4">
    <source>
        <dbReference type="ARBA" id="ARBA00022729"/>
    </source>
</evidence>
<dbReference type="OMA" id="CPFSANF"/>
<keyword evidence="4 6" id="KW-0732">Signal</keyword>
<evidence type="ECO:0000256" key="2">
    <source>
        <dbReference type="ARBA" id="ARBA00005679"/>
    </source>
</evidence>
<sequence length="211" mass="24467">MKLYLIVITLFKFSYSLKVSLYYESLCYDSSRFITRQLTPNYSQLKNYIQLEFIPYGKATHNYVNRRWIFDCQHGPNECQGNKYQACALAQNSGQDKDLAFVDCVMRERNPADVEKIKKCAQRVGINWGKITKCATTNQGDDLLAKHGSRTYDLEPNISFVPTVVYDDQFDDNLQEMSLVDFAAVVCSKIRSDKPRICDNKTLPQRRFFSM</sequence>
<dbReference type="eggNOG" id="KOG3160">
    <property type="taxonomic scope" value="Eukaryota"/>
</dbReference>
<dbReference type="Proteomes" id="UP000007266">
    <property type="component" value="Linkage group 2"/>
</dbReference>
<dbReference type="GO" id="GO:0005576">
    <property type="term" value="C:extracellular region"/>
    <property type="evidence" value="ECO:0007669"/>
    <property type="project" value="UniProtKB-SubCell"/>
</dbReference>
<gene>
    <name evidence="7" type="primary">AUGUSTUS-3.0.2_00174</name>
    <name evidence="7" type="ORF">TcasGA2_TC000174</name>
</gene>
<evidence type="ECO:0000256" key="5">
    <source>
        <dbReference type="ARBA" id="ARBA00023180"/>
    </source>
</evidence>
<feature type="signal peptide" evidence="6">
    <location>
        <begin position="1"/>
        <end position="16"/>
    </location>
</feature>
<comment type="similarity">
    <text evidence="2">Belongs to the GILT family.</text>
</comment>
<accession>D6WCM4</accession>
<keyword evidence="3" id="KW-0964">Secreted</keyword>
<comment type="subcellular location">
    <subcellularLocation>
        <location evidence="1">Secreted</location>
    </subcellularLocation>
</comment>
<dbReference type="PhylomeDB" id="D6WCM4"/>
<evidence type="ECO:0000313" key="7">
    <source>
        <dbReference type="EMBL" id="EEZ97810.1"/>
    </source>
</evidence>
<dbReference type="PANTHER" id="PTHR13234:SF8">
    <property type="entry name" value="GAMMA-INTERFERON-INDUCIBLE LYSOSOMAL THIOL REDUCTASE"/>
    <property type="match status" value="1"/>
</dbReference>
<proteinExistence type="inferred from homology"/>
<dbReference type="GO" id="GO:0016671">
    <property type="term" value="F:oxidoreductase activity, acting on a sulfur group of donors, disulfide as acceptor"/>
    <property type="evidence" value="ECO:0007669"/>
    <property type="project" value="InterPro"/>
</dbReference>
<dbReference type="GO" id="GO:0016491">
    <property type="term" value="F:oxidoreductase activity"/>
    <property type="evidence" value="ECO:0000318"/>
    <property type="project" value="GO_Central"/>
</dbReference>
<dbReference type="PANTHER" id="PTHR13234">
    <property type="entry name" value="GAMMA-INTERFERON INDUCIBLE LYSOSOMAL THIOL REDUCTASE GILT"/>
    <property type="match status" value="1"/>
</dbReference>
<dbReference type="EMBL" id="KQ971317">
    <property type="protein sequence ID" value="EEZ97810.1"/>
    <property type="molecule type" value="Genomic_DNA"/>
</dbReference>
<dbReference type="InterPro" id="IPR036249">
    <property type="entry name" value="Thioredoxin-like_sf"/>
</dbReference>
<evidence type="ECO:0000256" key="1">
    <source>
        <dbReference type="ARBA" id="ARBA00004613"/>
    </source>
</evidence>
<keyword evidence="5" id="KW-0325">Glycoprotein</keyword>
<dbReference type="HOGENOM" id="CLU_066886_2_1_1"/>
<organism evidence="7 8">
    <name type="scientific">Tribolium castaneum</name>
    <name type="common">Red flour beetle</name>
    <dbReference type="NCBI Taxonomy" id="7070"/>
    <lineage>
        <taxon>Eukaryota</taxon>
        <taxon>Metazoa</taxon>
        <taxon>Ecdysozoa</taxon>
        <taxon>Arthropoda</taxon>
        <taxon>Hexapoda</taxon>
        <taxon>Insecta</taxon>
        <taxon>Pterygota</taxon>
        <taxon>Neoptera</taxon>
        <taxon>Endopterygota</taxon>
        <taxon>Coleoptera</taxon>
        <taxon>Polyphaga</taxon>
        <taxon>Cucujiformia</taxon>
        <taxon>Tenebrionidae</taxon>
        <taxon>Tenebrionidae incertae sedis</taxon>
        <taxon>Tribolium</taxon>
    </lineage>
</organism>